<dbReference type="GO" id="GO:0006284">
    <property type="term" value="P:base-excision repair"/>
    <property type="evidence" value="ECO:0007669"/>
    <property type="project" value="InterPro"/>
</dbReference>
<dbReference type="InterPro" id="IPR011257">
    <property type="entry name" value="DNA_glycosylase"/>
</dbReference>
<dbReference type="GO" id="GO:0046872">
    <property type="term" value="F:metal ion binding"/>
    <property type="evidence" value="ECO:0007669"/>
    <property type="project" value="UniProtKB-KW"/>
</dbReference>
<dbReference type="InterPro" id="IPR005019">
    <property type="entry name" value="Adenine_glyco"/>
</dbReference>
<dbReference type="RefSeq" id="WP_103115646.1">
    <property type="nucleotide sequence ID" value="NZ_PPFX01000021.1"/>
</dbReference>
<dbReference type="PANTHER" id="PTHR30037">
    <property type="entry name" value="DNA-3-METHYLADENINE GLYCOSYLASE 1"/>
    <property type="match status" value="1"/>
</dbReference>
<feature type="binding site" evidence="1">
    <location>
        <position position="18"/>
    </location>
    <ligand>
        <name>Zn(2+)</name>
        <dbReference type="ChEBI" id="CHEBI:29105"/>
    </ligand>
</feature>
<dbReference type="OrthoDB" id="9807664at2"/>
<organism evidence="2 3">
    <name type="scientific">Geothermobacter hydrogeniphilus</name>
    <dbReference type="NCBI Taxonomy" id="1969733"/>
    <lineage>
        <taxon>Bacteria</taxon>
        <taxon>Pseudomonadati</taxon>
        <taxon>Thermodesulfobacteriota</taxon>
        <taxon>Desulfuromonadia</taxon>
        <taxon>Desulfuromonadales</taxon>
        <taxon>Geothermobacteraceae</taxon>
        <taxon>Geothermobacter</taxon>
    </lineage>
</organism>
<dbReference type="Gene3D" id="1.10.340.30">
    <property type="entry name" value="Hypothetical protein, domain 2"/>
    <property type="match status" value="1"/>
</dbReference>
<dbReference type="GO" id="GO:0008725">
    <property type="term" value="F:DNA-3-methyladenine glycosylase activity"/>
    <property type="evidence" value="ECO:0007669"/>
    <property type="project" value="InterPro"/>
</dbReference>
<evidence type="ECO:0000256" key="1">
    <source>
        <dbReference type="PIRSR" id="PIRSR605019-1"/>
    </source>
</evidence>
<dbReference type="EMBL" id="PPFX01000021">
    <property type="protein sequence ID" value="PNU19916.1"/>
    <property type="molecule type" value="Genomic_DNA"/>
</dbReference>
<gene>
    <name evidence="2" type="ORF">C2E25_10240</name>
</gene>
<dbReference type="InterPro" id="IPR052891">
    <property type="entry name" value="DNA-3mA_glycosylase"/>
</dbReference>
<dbReference type="Proteomes" id="UP000236340">
    <property type="component" value="Unassembled WGS sequence"/>
</dbReference>
<protein>
    <submittedName>
        <fullName evidence="2">DNA-3-methyladenine glycosylase</fullName>
    </submittedName>
</protein>
<evidence type="ECO:0000313" key="3">
    <source>
        <dbReference type="Proteomes" id="UP000236340"/>
    </source>
</evidence>
<proteinExistence type="predicted"/>
<dbReference type="SUPFAM" id="SSF48150">
    <property type="entry name" value="DNA-glycosylase"/>
    <property type="match status" value="1"/>
</dbReference>
<accession>A0A2K2H9D6</accession>
<comment type="caution">
    <text evidence="2">The sequence shown here is derived from an EMBL/GenBank/DDBJ whole genome shotgun (WGS) entry which is preliminary data.</text>
</comment>
<dbReference type="AlphaFoldDB" id="A0A2K2H9D6"/>
<dbReference type="PANTHER" id="PTHR30037:SF4">
    <property type="entry name" value="DNA-3-METHYLADENINE GLYCOSYLASE I"/>
    <property type="match status" value="1"/>
</dbReference>
<reference evidence="2 3" key="1">
    <citation type="journal article" date="2018" name="Genome Announc.">
        <title>Genome Sequence of Geothermobacter sp. HR-1 Iron Reducer from the Loihi Seamount.</title>
        <authorList>
            <person name="Smith H."/>
            <person name="Abuyen K."/>
            <person name="Tremblay J."/>
            <person name="Savalia P."/>
            <person name="Perez-Rodriguez I."/>
            <person name="Emerson D."/>
            <person name="Tully B."/>
            <person name="Amend J."/>
        </authorList>
    </citation>
    <scope>NUCLEOTIDE SEQUENCE [LARGE SCALE GENOMIC DNA]</scope>
    <source>
        <strain evidence="2 3">HR-1</strain>
    </source>
</reference>
<keyword evidence="1" id="KW-0479">Metal-binding</keyword>
<keyword evidence="1" id="KW-0862">Zinc</keyword>
<name>A0A2K2H9D6_9BACT</name>
<evidence type="ECO:0000313" key="2">
    <source>
        <dbReference type="EMBL" id="PNU19916.1"/>
    </source>
</evidence>
<sequence length="191" mass="21917">MSHYCDSAPGHPFHGPYHDRMYGFPLRDDNLLFERLVLEINQAGLSWLTILKKAENFRRAYDNFDLEKVAAYDENERQRLLQDAGIIRNRLKIEAAIKNAGRILSLRDAYGSFGAWLDHHHPRPKEAWVKLFKQTFRFTGSEITAEFLMSTGYLPGAHRPDCPVYTRILQRQPPWAGTSGATHPVLPGRQG</sequence>
<feature type="binding site" evidence="1">
    <location>
        <position position="5"/>
    </location>
    <ligand>
        <name>Zn(2+)</name>
        <dbReference type="ChEBI" id="CHEBI:29105"/>
    </ligand>
</feature>
<dbReference type="Pfam" id="PF03352">
    <property type="entry name" value="Adenine_glyco"/>
    <property type="match status" value="1"/>
</dbReference>